<keyword evidence="2" id="KW-1283">Bacterial microcompartment</keyword>
<dbReference type="InterPro" id="IPR004992">
    <property type="entry name" value="EutN_CcmL"/>
</dbReference>
<organism evidence="3 4">
    <name type="scientific">Puniceicoccus vermicola</name>
    <dbReference type="NCBI Taxonomy" id="388746"/>
    <lineage>
        <taxon>Bacteria</taxon>
        <taxon>Pseudomonadati</taxon>
        <taxon>Verrucomicrobiota</taxon>
        <taxon>Opitutia</taxon>
        <taxon>Puniceicoccales</taxon>
        <taxon>Puniceicoccaceae</taxon>
        <taxon>Puniceicoccus</taxon>
    </lineage>
</organism>
<dbReference type="Proteomes" id="UP000525652">
    <property type="component" value="Unassembled WGS sequence"/>
</dbReference>
<name>A0A7X1E5V0_9BACT</name>
<keyword evidence="4" id="KW-1185">Reference proteome</keyword>
<evidence type="ECO:0000256" key="2">
    <source>
        <dbReference type="ARBA" id="ARBA00024446"/>
    </source>
</evidence>
<dbReference type="Gene3D" id="2.40.50.220">
    <property type="entry name" value="EutN/Ccml"/>
    <property type="match status" value="1"/>
</dbReference>
<evidence type="ECO:0000313" key="3">
    <source>
        <dbReference type="EMBL" id="MBC2603529.1"/>
    </source>
</evidence>
<dbReference type="Pfam" id="PF03319">
    <property type="entry name" value="EutN_CcmL"/>
    <property type="match status" value="1"/>
</dbReference>
<accession>A0A7X1E5V0</accession>
<dbReference type="EMBL" id="JACHVA010000127">
    <property type="protein sequence ID" value="MBC2603529.1"/>
    <property type="molecule type" value="Genomic_DNA"/>
</dbReference>
<dbReference type="PROSITE" id="PS51932">
    <property type="entry name" value="BMV"/>
    <property type="match status" value="1"/>
</dbReference>
<reference evidence="3 4" key="1">
    <citation type="submission" date="2020-07" db="EMBL/GenBank/DDBJ databases">
        <authorList>
            <person name="Feng X."/>
        </authorList>
    </citation>
    <scope>NUCLEOTIDE SEQUENCE [LARGE SCALE GENOMIC DNA]</scope>
    <source>
        <strain evidence="3 4">JCM14086</strain>
    </source>
</reference>
<dbReference type="SUPFAM" id="SSF159133">
    <property type="entry name" value="EutN/CcmL-like"/>
    <property type="match status" value="1"/>
</dbReference>
<dbReference type="RefSeq" id="WP_185694156.1">
    <property type="nucleotide sequence ID" value="NZ_JACHVA010000127.1"/>
</dbReference>
<proteinExistence type="predicted"/>
<dbReference type="GO" id="GO:0031469">
    <property type="term" value="C:bacterial microcompartment"/>
    <property type="evidence" value="ECO:0007669"/>
    <property type="project" value="UniProtKB-SubCell"/>
</dbReference>
<dbReference type="InterPro" id="IPR036677">
    <property type="entry name" value="EutN_CcmL_sf"/>
</dbReference>
<dbReference type="AlphaFoldDB" id="A0A7X1E5V0"/>
<evidence type="ECO:0000313" key="4">
    <source>
        <dbReference type="Proteomes" id="UP000525652"/>
    </source>
</evidence>
<protein>
    <recommendedName>
        <fullName evidence="5">Carbon dioxide concentrating mechanism protein CcmL</fullName>
    </recommendedName>
</protein>
<comment type="subcellular location">
    <subcellularLocation>
        <location evidence="1">Bacterial microcompartment</location>
    </subcellularLocation>
</comment>
<evidence type="ECO:0000256" key="1">
    <source>
        <dbReference type="ARBA" id="ARBA00024322"/>
    </source>
</evidence>
<evidence type="ECO:0008006" key="5">
    <source>
        <dbReference type="Google" id="ProtNLM"/>
    </source>
</evidence>
<gene>
    <name evidence="3" type="ORF">H5P30_17235</name>
</gene>
<comment type="caution">
    <text evidence="3">The sequence shown here is derived from an EMBL/GenBank/DDBJ whole genome shotgun (WGS) entry which is preliminary data.</text>
</comment>
<sequence length="96" mass="10352">MKVGRVIGRVVLSDRIPELPVGRWLLVSPLGRKEVLESDKEMISSQPSPVVFDNLGATQGDLIGYTEGGEATKPFDGPVPIDAYNACILDSVEILD</sequence>